<protein>
    <recommendedName>
        <fullName evidence="7">D,D-heptose 1,7-bisphosphate phosphatase</fullName>
    </recommendedName>
</protein>
<evidence type="ECO:0000256" key="6">
    <source>
        <dbReference type="ARBA" id="ARBA00023277"/>
    </source>
</evidence>
<reference evidence="8 9" key="1">
    <citation type="submission" date="2024-05" db="EMBL/GenBank/DDBJ databases">
        <title>Roseateles sp. DJS-2-20 16S ribosomal RNA gene Genome sequencing and assembly.</title>
        <authorList>
            <person name="Woo H."/>
        </authorList>
    </citation>
    <scope>NUCLEOTIDE SEQUENCE [LARGE SCALE GENOMIC DNA]</scope>
    <source>
        <strain evidence="8 9">DJS-2-20</strain>
    </source>
</reference>
<dbReference type="Proteomes" id="UP001495147">
    <property type="component" value="Unassembled WGS sequence"/>
</dbReference>
<name>A0ABV0FY32_9BURK</name>
<evidence type="ECO:0000256" key="3">
    <source>
        <dbReference type="ARBA" id="ARBA00022490"/>
    </source>
</evidence>
<evidence type="ECO:0000256" key="4">
    <source>
        <dbReference type="ARBA" id="ARBA00022723"/>
    </source>
</evidence>
<dbReference type="PANTHER" id="PTHR42891:SF1">
    <property type="entry name" value="D-GLYCERO-BETA-D-MANNO-HEPTOSE-1,7-BISPHOSPHATE 7-PHOSPHATASE"/>
    <property type="match status" value="1"/>
</dbReference>
<dbReference type="Gene3D" id="3.40.50.1000">
    <property type="entry name" value="HAD superfamily/HAD-like"/>
    <property type="match status" value="1"/>
</dbReference>
<dbReference type="NCBIfam" id="NF006506">
    <property type="entry name" value="PRK08942.1"/>
    <property type="match status" value="1"/>
</dbReference>
<dbReference type="RefSeq" id="WP_347703653.1">
    <property type="nucleotide sequence ID" value="NZ_JBDPZD010000001.1"/>
</dbReference>
<sequence>MLRPDHHNALKLVILGRDGTLNRYREDHVKAPEELEPLPGALEAVARLNQAGWHTVLATNQPGIGRGLLDMASLNAIHLRLAKLLTERGGRLDAAFFCPHAPEEGCNCRKPLPGLIEQIGERFGVQLSEVHMVGASMRDIQTARAAGCVPHLLRGDRLGALSLVQIMDMVAQVPGTIVHEDLAAFAEYVVQLDRNARNDVRDEALGAESHPRTA</sequence>
<keyword evidence="5 8" id="KW-0378">Hydrolase</keyword>
<keyword evidence="3" id="KW-0963">Cytoplasm</keyword>
<dbReference type="InterPro" id="IPR036412">
    <property type="entry name" value="HAD-like_sf"/>
</dbReference>
<dbReference type="InterPro" id="IPR006543">
    <property type="entry name" value="Histidinol-phos"/>
</dbReference>
<keyword evidence="9" id="KW-1185">Reference proteome</keyword>
<comment type="subcellular location">
    <subcellularLocation>
        <location evidence="1">Cytoplasm</location>
    </subcellularLocation>
</comment>
<dbReference type="EMBL" id="JBDPZD010000001">
    <property type="protein sequence ID" value="MEO3690833.1"/>
    <property type="molecule type" value="Genomic_DNA"/>
</dbReference>
<evidence type="ECO:0000313" key="8">
    <source>
        <dbReference type="EMBL" id="MEO3690833.1"/>
    </source>
</evidence>
<evidence type="ECO:0000256" key="7">
    <source>
        <dbReference type="ARBA" id="ARBA00031828"/>
    </source>
</evidence>
<comment type="caution">
    <text evidence="8">The sequence shown here is derived from an EMBL/GenBank/DDBJ whole genome shotgun (WGS) entry which is preliminary data.</text>
</comment>
<dbReference type="NCBIfam" id="TIGR01656">
    <property type="entry name" value="Histidinol-ppas"/>
    <property type="match status" value="1"/>
</dbReference>
<evidence type="ECO:0000313" key="9">
    <source>
        <dbReference type="Proteomes" id="UP001495147"/>
    </source>
</evidence>
<keyword evidence="4" id="KW-0479">Metal-binding</keyword>
<dbReference type="GO" id="GO:0034200">
    <property type="term" value="F:D-glycero-beta-D-manno-heptose 1,7-bisphosphate 7-phosphatase activity"/>
    <property type="evidence" value="ECO:0007669"/>
    <property type="project" value="UniProtKB-EC"/>
</dbReference>
<dbReference type="InterPro" id="IPR006549">
    <property type="entry name" value="HAD-SF_hydro_IIIA"/>
</dbReference>
<proteinExistence type="inferred from homology"/>
<gene>
    <name evidence="8" type="primary">gmhB</name>
    <name evidence="8" type="ORF">ABDJ85_05080</name>
</gene>
<dbReference type="CDD" id="cd07503">
    <property type="entry name" value="HAD_HisB-N"/>
    <property type="match status" value="1"/>
</dbReference>
<dbReference type="PANTHER" id="PTHR42891">
    <property type="entry name" value="D-GLYCERO-BETA-D-MANNO-HEPTOSE-1,7-BISPHOSPHATE 7-PHOSPHATASE"/>
    <property type="match status" value="1"/>
</dbReference>
<evidence type="ECO:0000256" key="5">
    <source>
        <dbReference type="ARBA" id="ARBA00022801"/>
    </source>
</evidence>
<keyword evidence="6" id="KW-0119">Carbohydrate metabolism</keyword>
<organism evidence="8 9">
    <name type="scientific">Roseateles paludis</name>
    <dbReference type="NCBI Taxonomy" id="3145238"/>
    <lineage>
        <taxon>Bacteria</taxon>
        <taxon>Pseudomonadati</taxon>
        <taxon>Pseudomonadota</taxon>
        <taxon>Betaproteobacteria</taxon>
        <taxon>Burkholderiales</taxon>
        <taxon>Sphaerotilaceae</taxon>
        <taxon>Roseateles</taxon>
    </lineage>
</organism>
<dbReference type="Pfam" id="PF00702">
    <property type="entry name" value="Hydrolase"/>
    <property type="match status" value="1"/>
</dbReference>
<accession>A0ABV0FY32</accession>
<dbReference type="InterPro" id="IPR023214">
    <property type="entry name" value="HAD_sf"/>
</dbReference>
<evidence type="ECO:0000256" key="2">
    <source>
        <dbReference type="ARBA" id="ARBA00005628"/>
    </source>
</evidence>
<comment type="similarity">
    <text evidence="2">Belongs to the GmhB family.</text>
</comment>
<dbReference type="InterPro" id="IPR004446">
    <property type="entry name" value="Heptose_bisP_phosphatase"/>
</dbReference>
<dbReference type="NCBIfam" id="TIGR01662">
    <property type="entry name" value="HAD-SF-IIIA"/>
    <property type="match status" value="1"/>
</dbReference>
<evidence type="ECO:0000256" key="1">
    <source>
        <dbReference type="ARBA" id="ARBA00004496"/>
    </source>
</evidence>
<dbReference type="SUPFAM" id="SSF56784">
    <property type="entry name" value="HAD-like"/>
    <property type="match status" value="1"/>
</dbReference>